<reference evidence="2" key="1">
    <citation type="journal article" date="2024" name="Proc. Natl. Acad. Sci. U.S.A.">
        <title>Extraordinary preservation of gene collinearity over three hundred million years revealed in homosporous lycophytes.</title>
        <authorList>
            <person name="Li C."/>
            <person name="Wickell D."/>
            <person name="Kuo L.Y."/>
            <person name="Chen X."/>
            <person name="Nie B."/>
            <person name="Liao X."/>
            <person name="Peng D."/>
            <person name="Ji J."/>
            <person name="Jenkins J."/>
            <person name="Williams M."/>
            <person name="Shu S."/>
            <person name="Plott C."/>
            <person name="Barry K."/>
            <person name="Rajasekar S."/>
            <person name="Grimwood J."/>
            <person name="Han X."/>
            <person name="Sun S."/>
            <person name="Hou Z."/>
            <person name="He W."/>
            <person name="Dai G."/>
            <person name="Sun C."/>
            <person name="Schmutz J."/>
            <person name="Leebens-Mack J.H."/>
            <person name="Li F.W."/>
            <person name="Wang L."/>
        </authorList>
    </citation>
    <scope>NUCLEOTIDE SEQUENCE [LARGE SCALE GENOMIC DNA]</scope>
    <source>
        <strain evidence="2">cv. PW_Plant_1</strain>
    </source>
</reference>
<evidence type="ECO:0000313" key="1">
    <source>
        <dbReference type="EMBL" id="KAJ7568924.1"/>
    </source>
</evidence>
<sequence length="85" mass="9896">MAEKREEAQAQREEVEVASAISTVRFPRSQPQQPVLKVAIDSADDNSPNNFWQMYLLGGFMIARWAWLRWKERASRRRPSMSGED</sequence>
<accession>A0ACC2ER40</accession>
<evidence type="ECO:0000313" key="2">
    <source>
        <dbReference type="Proteomes" id="UP001162992"/>
    </source>
</evidence>
<keyword evidence="2" id="KW-1185">Reference proteome</keyword>
<dbReference type="Proteomes" id="UP001162992">
    <property type="component" value="Chromosome 1"/>
</dbReference>
<organism evidence="1 2">
    <name type="scientific">Diphasiastrum complanatum</name>
    <name type="common">Issler's clubmoss</name>
    <name type="synonym">Lycopodium complanatum</name>
    <dbReference type="NCBI Taxonomy" id="34168"/>
    <lineage>
        <taxon>Eukaryota</taxon>
        <taxon>Viridiplantae</taxon>
        <taxon>Streptophyta</taxon>
        <taxon>Embryophyta</taxon>
        <taxon>Tracheophyta</taxon>
        <taxon>Lycopodiopsida</taxon>
        <taxon>Lycopodiales</taxon>
        <taxon>Lycopodiaceae</taxon>
        <taxon>Lycopodioideae</taxon>
        <taxon>Diphasiastrum</taxon>
    </lineage>
</organism>
<gene>
    <name evidence="1" type="ORF">O6H91_01G053200</name>
</gene>
<comment type="caution">
    <text evidence="1">The sequence shown here is derived from an EMBL/GenBank/DDBJ whole genome shotgun (WGS) entry which is preliminary data.</text>
</comment>
<protein>
    <submittedName>
        <fullName evidence="1">Uncharacterized protein</fullName>
    </submittedName>
</protein>
<dbReference type="EMBL" id="CM055092">
    <property type="protein sequence ID" value="KAJ7568924.1"/>
    <property type="molecule type" value="Genomic_DNA"/>
</dbReference>
<proteinExistence type="predicted"/>
<name>A0ACC2ER40_DIPCM</name>